<dbReference type="Pfam" id="PF01370">
    <property type="entry name" value="Epimerase"/>
    <property type="match status" value="1"/>
</dbReference>
<dbReference type="InterPro" id="IPR029058">
    <property type="entry name" value="AB_hydrolase_fold"/>
</dbReference>
<organism evidence="3">
    <name type="scientific">uncultured Flavobacteriia bacterium</name>
    <dbReference type="NCBI Taxonomy" id="212695"/>
    <lineage>
        <taxon>Bacteria</taxon>
        <taxon>Pseudomonadati</taxon>
        <taxon>Bacteroidota</taxon>
        <taxon>Flavobacteriia</taxon>
        <taxon>environmental samples</taxon>
    </lineage>
</organism>
<dbReference type="GO" id="GO:0016787">
    <property type="term" value="F:hydrolase activity"/>
    <property type="evidence" value="ECO:0007669"/>
    <property type="project" value="UniProtKB-KW"/>
</dbReference>
<dbReference type="InterPro" id="IPR036291">
    <property type="entry name" value="NAD(P)-bd_dom_sf"/>
</dbReference>
<proteinExistence type="predicted"/>
<sequence length="567" mass="61708">MRGTEANAIFVPMHPKNVSAMKNPKEKVLVLGAGGVGAWVAKALAERGHDVFATTTNAQTVRALTCLGIHHVDWRWEPGASWARLQEIEASRWIVTVPPRMGPEKSMAFHLALQEATAACGVKRLVWTSSTAVYDPAQSGMLVETDAGHHTSRHTGVDMLALEHIHRGGDVPFVAMRFGGLFGEGRHPVKALLKRNPIQGGDGHVQWVHEEDAAAACVFAVLHDGPLPEALNVVAPEVRTRRELLSAAFPANPSVDITPGGVQRKASSHALTALGFSFQVQDPLPWVQSWGAVTDEGVWEGPHGPLNWTRHSSHGLAEGCALMVHGYKGFRHWGLWRGVAERWAKEGWDVYRMDFSHNGHVAPFAEDCLDEAAWSENRYHFEAEEVAFALQKLAEEHGKLVVMGHSRGGGMAVLGARQFQEAGGSLSGVACWAPVSDVFARFPWGPALKEWEASDRLEVLNGRTGQTLVHPYAFYLDASARESELDIESAAKALTCPALVVHGTDDVAVGLHEGEAIASWATQGTLATVEGANHVFGMAHPWTDATQWPGHLEQAWESQKKWLSMLT</sequence>
<dbReference type="Gene3D" id="3.40.50.1820">
    <property type="entry name" value="alpha/beta hydrolase"/>
    <property type="match status" value="1"/>
</dbReference>
<reference evidence="3" key="1">
    <citation type="journal article" date="2012" name="Environ. Microbiol.">
        <title>Genomic content of uncultured Bacteroidetes from contrasting oceanic provinces in the North Atlantic Ocean.</title>
        <authorList>
            <person name="Gomez-Pereira P.R."/>
            <person name="Schuler M."/>
            <person name="Fuchs B.M."/>
            <person name="Bennke C."/>
            <person name="Teeling H."/>
            <person name="Waldmann J."/>
            <person name="Richter M."/>
            <person name="Barbe V."/>
            <person name="Bataille E."/>
            <person name="Glockner F.O."/>
            <person name="Amann R."/>
        </authorList>
    </citation>
    <scope>NUCLEOTIDE SEQUENCE</scope>
</reference>
<dbReference type="SUPFAM" id="SSF53474">
    <property type="entry name" value="alpha/beta-Hydrolases"/>
    <property type="match status" value="1"/>
</dbReference>
<feature type="domain" description="AB hydrolase-1" evidence="2">
    <location>
        <begin position="322"/>
        <end position="541"/>
    </location>
</feature>
<evidence type="ECO:0000313" key="3">
    <source>
        <dbReference type="EMBL" id="CCF99624.1"/>
    </source>
</evidence>
<evidence type="ECO:0000259" key="1">
    <source>
        <dbReference type="Pfam" id="PF01370"/>
    </source>
</evidence>
<dbReference type="PANTHER" id="PTHR42886">
    <property type="entry name" value="RE40534P-RELATED"/>
    <property type="match status" value="1"/>
</dbReference>
<gene>
    <name evidence="3" type="ORF">VIS_S18BPA60022</name>
</gene>
<protein>
    <submittedName>
        <fullName evidence="3">Protein containing epimerase and alpha/beta hydrolase superfamily domain</fullName>
    </submittedName>
</protein>
<dbReference type="InterPro" id="IPR001509">
    <property type="entry name" value="Epimerase_deHydtase"/>
</dbReference>
<dbReference type="EMBL" id="FO117585">
    <property type="protein sequence ID" value="CCF99624.1"/>
    <property type="molecule type" value="Genomic_DNA"/>
</dbReference>
<feature type="domain" description="NAD-dependent epimerase/dehydratase" evidence="1">
    <location>
        <begin position="109"/>
        <end position="233"/>
    </location>
</feature>
<dbReference type="Pfam" id="PF12697">
    <property type="entry name" value="Abhydrolase_6"/>
    <property type="match status" value="1"/>
</dbReference>
<keyword evidence="3" id="KW-0378">Hydrolase</keyword>
<dbReference type="Gene3D" id="3.40.50.720">
    <property type="entry name" value="NAD(P)-binding Rossmann-like Domain"/>
    <property type="match status" value="1"/>
</dbReference>
<evidence type="ECO:0000259" key="2">
    <source>
        <dbReference type="Pfam" id="PF12697"/>
    </source>
</evidence>
<name>H6RF13_9BACT</name>
<dbReference type="SUPFAM" id="SSF51735">
    <property type="entry name" value="NAD(P)-binding Rossmann-fold domains"/>
    <property type="match status" value="1"/>
</dbReference>
<reference evidence="3" key="2">
    <citation type="submission" date="2012-02" db="EMBL/GenBank/DDBJ databases">
        <authorList>
            <person name="Genoscope - CEA"/>
        </authorList>
    </citation>
    <scope>NUCLEOTIDE SEQUENCE</scope>
</reference>
<dbReference type="PANTHER" id="PTHR42886:SF53">
    <property type="entry name" value="ALPHA_BETA-HYDROLASES SUPERFAMILY PROTEIN"/>
    <property type="match status" value="1"/>
</dbReference>
<dbReference type="AlphaFoldDB" id="H6RF13"/>
<accession>H6RF13</accession>
<dbReference type="InterPro" id="IPR000073">
    <property type="entry name" value="AB_hydrolase_1"/>
</dbReference>